<sequence>MIPSNNSARHLVCEGALCSCDKAVAPAAVKVVSHDRYYVHGSSGTDRPVVTTHENDQRALHFSSCLAGGQPAPCTPQLLWQIPASQQRIALANGAYPLPDNATAQCLTKGGRLKILTHGQLPSGDNDPPGLYSGDNQPPADKLSMTFPQQAPHIQRIKGPAKVRQLSNASWEVTFDRPPSSGDIALLHWVLENEQGIAAVSLHGDHIFRHHFLHNGDYTLRVFSGEDSEAMLTQRVQVTPTGIVCSQTTARPGQPIRFTVADATSADIFRWDWRDDKGFRGASENTGPEIQLTFEQPGLYTVRATTGDQTWQQAVTICNNQIQRIQADRQPVSGAVVTFDVTTSLPDLTTREQLKLHWKLEGPESTHCAGEQTFRHLFVHCGHYTLYAYLYNIQQEAALHFEVKNATVTTAHWTTPNGYVIRQAGHDQDVCLYFGHTGLEKRKVLLEIYARQAFHSRLVYTCFITITTTPAVSHPLSISSFRQQLPAGWDNEQLQLYFQIKPTDNIPIEQQNRPQLLLHRRQRIVNVYFTDPQDQRIYFITDHHQQIALKIYAVNLAGQQLQVTILRRKSSPPLLKPLHTYPATELLPLLEHDVIISKQQVTVDKTGAVMLPVPLASLSAISLIYALIQLPGYNAVYSRQLFVYLGNQLRLSPAIKARSTAVIERVSVSQGPSECQSLVWGSKVSCAFRKKVISIARKLQADPNHLMTCMAFETGGSFLPHLLNGYKPGTTPAVEKLTEGVLAEHAVGLVQFTQTAIDQMNSRWKLKATKMKLAHMSAEEQLDYVYHYLRSFNGKFNSLEDFYLTILKPESVGKTEDHIVFSMEQDAINKRSWYQKNKGLDIDKDGVIHKKEVRTIIFKKYTEGLNYRNNCSLNCPMLINTQPSKERWYHPLPNMQLRGWYSCWAPERSRFGIITERKSGKHQGLDFYAPEGTPVYACVDGEIASSHYSDSYGNVLVLYGKYNDDYYYFFYAHLQAPSKYTTGQSVKMGDIIGFTGKTGNAKSVKQEQEHLHFEIRTKEIVGKGFDGRIDPLQIITELNTNEIINPQKELQYAKSI</sequence>
<dbReference type="Gene3D" id="2.70.70.10">
    <property type="entry name" value="Glucose Permease (Domain IIA)"/>
    <property type="match status" value="1"/>
</dbReference>
<dbReference type="AlphaFoldDB" id="A0A847RAS6"/>
<dbReference type="InterPro" id="IPR013783">
    <property type="entry name" value="Ig-like_fold"/>
</dbReference>
<dbReference type="InterPro" id="IPR016047">
    <property type="entry name" value="M23ase_b-sheet_dom"/>
</dbReference>
<dbReference type="PANTHER" id="PTHR21666">
    <property type="entry name" value="PEPTIDASE-RELATED"/>
    <property type="match status" value="1"/>
</dbReference>
<evidence type="ECO:0000313" key="2">
    <source>
        <dbReference type="EMBL" id="NLR64169.1"/>
    </source>
</evidence>
<dbReference type="InterPro" id="IPR050570">
    <property type="entry name" value="Cell_wall_metabolism_enzyme"/>
</dbReference>
<dbReference type="Pfam" id="PF14107">
    <property type="entry name" value="DUF4280"/>
    <property type="match status" value="1"/>
</dbReference>
<reference evidence="2 3" key="1">
    <citation type="submission" date="2020-04" db="EMBL/GenBank/DDBJ databases">
        <authorList>
            <person name="Yin C."/>
        </authorList>
    </citation>
    <scope>NUCLEOTIDE SEQUENCE [LARGE SCALE GENOMIC DNA]</scope>
    <source>
        <strain evidence="2 3">Ae27</strain>
    </source>
</reference>
<dbReference type="InterPro" id="IPR025460">
    <property type="entry name" value="DUF4280"/>
</dbReference>
<accession>A0A847RAS6</accession>
<evidence type="ECO:0000313" key="3">
    <source>
        <dbReference type="Proteomes" id="UP000570474"/>
    </source>
</evidence>
<evidence type="ECO:0000259" key="1">
    <source>
        <dbReference type="PROSITE" id="PS50093"/>
    </source>
</evidence>
<dbReference type="InterPro" id="IPR000601">
    <property type="entry name" value="PKD_dom"/>
</dbReference>
<comment type="caution">
    <text evidence="2">The sequence shown here is derived from an EMBL/GenBank/DDBJ whole genome shotgun (WGS) entry which is preliminary data.</text>
</comment>
<dbReference type="InterPro" id="IPR035986">
    <property type="entry name" value="PKD_dom_sf"/>
</dbReference>
<gene>
    <name evidence="2" type="ORF">HGH92_07610</name>
</gene>
<dbReference type="CDD" id="cd00146">
    <property type="entry name" value="PKD"/>
    <property type="match status" value="1"/>
</dbReference>
<dbReference type="Pfam" id="PF01551">
    <property type="entry name" value="Peptidase_M23"/>
    <property type="match status" value="1"/>
</dbReference>
<dbReference type="PROSITE" id="PS50093">
    <property type="entry name" value="PKD"/>
    <property type="match status" value="1"/>
</dbReference>
<dbReference type="InterPro" id="IPR011055">
    <property type="entry name" value="Dup_hybrid_motif"/>
</dbReference>
<dbReference type="RefSeq" id="WP_168870122.1">
    <property type="nucleotide sequence ID" value="NZ_JABAIA010000001.1"/>
</dbReference>
<feature type="domain" description="PKD" evidence="1">
    <location>
        <begin position="239"/>
        <end position="308"/>
    </location>
</feature>
<dbReference type="PANTHER" id="PTHR21666:SF270">
    <property type="entry name" value="MUREIN HYDROLASE ACTIVATOR ENVC"/>
    <property type="match status" value="1"/>
</dbReference>
<proteinExistence type="predicted"/>
<dbReference type="EMBL" id="JABAIA010000001">
    <property type="protein sequence ID" value="NLR64169.1"/>
    <property type="molecule type" value="Genomic_DNA"/>
</dbReference>
<protein>
    <submittedName>
        <fullName evidence="2">Peptidoglycan DD-metalloendopeptidase family protein</fullName>
    </submittedName>
</protein>
<dbReference type="GO" id="GO:0004222">
    <property type="term" value="F:metalloendopeptidase activity"/>
    <property type="evidence" value="ECO:0007669"/>
    <property type="project" value="TreeGrafter"/>
</dbReference>
<organism evidence="2 3">
    <name type="scientific">Chitinophaga varians</name>
    <dbReference type="NCBI Taxonomy" id="2202339"/>
    <lineage>
        <taxon>Bacteria</taxon>
        <taxon>Pseudomonadati</taxon>
        <taxon>Bacteroidota</taxon>
        <taxon>Chitinophagia</taxon>
        <taxon>Chitinophagales</taxon>
        <taxon>Chitinophagaceae</taxon>
        <taxon>Chitinophaga</taxon>
    </lineage>
</organism>
<dbReference type="CDD" id="cd12797">
    <property type="entry name" value="M23_peptidase"/>
    <property type="match status" value="1"/>
</dbReference>
<name>A0A847RAS6_9BACT</name>
<dbReference type="Gene3D" id="2.60.40.10">
    <property type="entry name" value="Immunoglobulins"/>
    <property type="match status" value="1"/>
</dbReference>
<dbReference type="SUPFAM" id="SSF51261">
    <property type="entry name" value="Duplicated hybrid motif"/>
    <property type="match status" value="1"/>
</dbReference>
<keyword evidence="3" id="KW-1185">Reference proteome</keyword>
<dbReference type="Proteomes" id="UP000570474">
    <property type="component" value="Unassembled WGS sequence"/>
</dbReference>
<dbReference type="SUPFAM" id="SSF49299">
    <property type="entry name" value="PKD domain"/>
    <property type="match status" value="1"/>
</dbReference>
<dbReference type="Pfam" id="PF00801">
    <property type="entry name" value="PKD"/>
    <property type="match status" value="1"/>
</dbReference>